<evidence type="ECO:0000259" key="2">
    <source>
        <dbReference type="Pfam" id="PF04715"/>
    </source>
</evidence>
<dbReference type="PANTHER" id="PTHR11236:SF9">
    <property type="entry name" value="ANTHRANILATE SYNTHASE COMPONENT 1"/>
    <property type="match status" value="1"/>
</dbReference>
<evidence type="ECO:0000313" key="4">
    <source>
        <dbReference type="Proteomes" id="UP001223390"/>
    </source>
</evidence>
<evidence type="ECO:0000259" key="1">
    <source>
        <dbReference type="Pfam" id="PF00425"/>
    </source>
</evidence>
<dbReference type="InterPro" id="IPR015890">
    <property type="entry name" value="Chorismate_C"/>
</dbReference>
<dbReference type="EMBL" id="JASITI010000018">
    <property type="protein sequence ID" value="MDK9497262.1"/>
    <property type="molecule type" value="Genomic_DNA"/>
</dbReference>
<comment type="caution">
    <text evidence="3">The sequence shown here is derived from an EMBL/GenBank/DDBJ whole genome shotgun (WGS) entry which is preliminary data.</text>
</comment>
<proteinExistence type="predicted"/>
<dbReference type="Pfam" id="PF00425">
    <property type="entry name" value="Chorismate_bind"/>
    <property type="match status" value="1"/>
</dbReference>
<feature type="domain" description="Anthranilate synthase component I N-terminal" evidence="2">
    <location>
        <begin position="33"/>
        <end position="184"/>
    </location>
</feature>
<dbReference type="Gene3D" id="3.60.120.10">
    <property type="entry name" value="Anthranilate synthase"/>
    <property type="match status" value="1"/>
</dbReference>
<keyword evidence="4" id="KW-1185">Reference proteome</keyword>
<protein>
    <submittedName>
        <fullName evidence="3">Anthranilate synthase component I family protein</fullName>
    </submittedName>
</protein>
<gene>
    <name evidence="3" type="ORF">QEZ40_001918</name>
</gene>
<feature type="domain" description="Chorismate-utilising enzyme C-terminal" evidence="1">
    <location>
        <begin position="244"/>
        <end position="497"/>
    </location>
</feature>
<dbReference type="Proteomes" id="UP001223390">
    <property type="component" value="Unassembled WGS sequence"/>
</dbReference>
<organism evidence="3 4">
    <name type="scientific">Streptomyces katrae</name>
    <dbReference type="NCBI Taxonomy" id="68223"/>
    <lineage>
        <taxon>Bacteria</taxon>
        <taxon>Bacillati</taxon>
        <taxon>Actinomycetota</taxon>
        <taxon>Actinomycetes</taxon>
        <taxon>Kitasatosporales</taxon>
        <taxon>Streptomycetaceae</taxon>
        <taxon>Streptomyces</taxon>
    </lineage>
</organism>
<name>A0ABT7GUF4_9ACTN</name>
<dbReference type="PRINTS" id="PR00095">
    <property type="entry name" value="ANTSNTHASEI"/>
</dbReference>
<dbReference type="SUPFAM" id="SSF56322">
    <property type="entry name" value="ADC synthase"/>
    <property type="match status" value="1"/>
</dbReference>
<evidence type="ECO:0000313" key="3">
    <source>
        <dbReference type="EMBL" id="MDK9497262.1"/>
    </source>
</evidence>
<dbReference type="PANTHER" id="PTHR11236">
    <property type="entry name" value="AMINOBENZOATE/ANTHRANILATE SYNTHASE"/>
    <property type="match status" value="1"/>
</dbReference>
<dbReference type="InterPro" id="IPR005801">
    <property type="entry name" value="ADC_synthase"/>
</dbReference>
<sequence>MTTLLDTATRAPAGHARRPLPIRVEESLLDPHPPMELYEALRERFGEDVFLLESLESPEFDGNSAVVGFGRLAELRIRAGRISAAGVAPVLAELSRVADGLGLASGPGGDRIFERPGQVWDVLRAVQARFDVDSGRPDYAFGFLATIGYGAAWYMEELPVRETADEGAPDLVLTLFQDTVWYDLDAGTAVRLAARSEAFGPDGGPAARTDLAGIVERLTAGMAEPAGRVPAAPAPRAVRDSTDEEAFRANVERCLRHIGVGDIYQIQIGHRIEVDTDLTPLDVYRRLRGRNPSPYMYLVPRDGSTLIGASPEVLFRTEGDRIVMRPIAGTTPRSGDPAVDGPRVEALLASEKEQAEHVMLVDLCRNDIGRVCLPTTLDAPQLMTVETFSHVFHLVSTVEGSLAPGEDTWSSLAATFPAGTVTGAPKIRAMEIISELESEPRDMYAGAVGLVDVRGWSRLALCIRTVTHDGTAYSTQSCAGIVADSSPAAEWRETLHKMGAAYWALTGEELLP</sequence>
<reference evidence="3 4" key="1">
    <citation type="submission" date="2023-05" db="EMBL/GenBank/DDBJ databases">
        <title>Sequencing and Assembly of Streptomyces sp. NP73.</title>
        <authorList>
            <person name="Konwar A.N."/>
            <person name="Saikia K."/>
            <person name="Thakur D."/>
        </authorList>
    </citation>
    <scope>NUCLEOTIDE SEQUENCE [LARGE SCALE GENOMIC DNA]</scope>
    <source>
        <strain evidence="3 4">NP73</strain>
    </source>
</reference>
<dbReference type="InterPro" id="IPR006805">
    <property type="entry name" value="Anth_synth_I_N"/>
</dbReference>
<accession>A0ABT7GUF4</accession>
<dbReference type="Pfam" id="PF04715">
    <property type="entry name" value="Anth_synt_I_N"/>
    <property type="match status" value="1"/>
</dbReference>
<dbReference type="RefSeq" id="WP_285343120.1">
    <property type="nucleotide sequence ID" value="NZ_JASITI010000018.1"/>
</dbReference>
<dbReference type="InterPro" id="IPR019999">
    <property type="entry name" value="Anth_synth_I-like"/>
</dbReference>